<evidence type="ECO:0000256" key="6">
    <source>
        <dbReference type="ARBA" id="ARBA00022840"/>
    </source>
</evidence>
<dbReference type="InterPro" id="IPR017871">
    <property type="entry name" value="ABC_transporter-like_CS"/>
</dbReference>
<dbReference type="Gene3D" id="2.40.50.100">
    <property type="match status" value="1"/>
</dbReference>
<dbReference type="PROSITE" id="PS51866">
    <property type="entry name" value="MOP"/>
    <property type="match status" value="1"/>
</dbReference>
<accession>A0A227KPU3</accession>
<evidence type="ECO:0000256" key="9">
    <source>
        <dbReference type="PROSITE-ProRule" id="PRU01213"/>
    </source>
</evidence>
<organism evidence="12 13">
    <name type="scientific">Turicimonas muris</name>
    <dbReference type="NCBI Taxonomy" id="1796652"/>
    <lineage>
        <taxon>Bacteria</taxon>
        <taxon>Pseudomonadati</taxon>
        <taxon>Pseudomonadota</taxon>
        <taxon>Betaproteobacteria</taxon>
        <taxon>Burkholderiales</taxon>
        <taxon>Sutterellaceae</taxon>
        <taxon>Turicimonas</taxon>
    </lineage>
</organism>
<keyword evidence="6 12" id="KW-0067">ATP-binding</keyword>
<keyword evidence="1" id="KW-0813">Transport</keyword>
<dbReference type="SUPFAM" id="SSF52540">
    <property type="entry name" value="P-loop containing nucleoside triphosphate hydrolases"/>
    <property type="match status" value="1"/>
</dbReference>
<gene>
    <name evidence="12" type="ORF">ADH67_04575</name>
</gene>
<dbReference type="PROSITE" id="PS00211">
    <property type="entry name" value="ABC_TRANSPORTER_1"/>
    <property type="match status" value="1"/>
</dbReference>
<name>A0A227KPU3_9BURK</name>
<dbReference type="GO" id="GO:0015098">
    <property type="term" value="F:molybdate ion transmembrane transporter activity"/>
    <property type="evidence" value="ECO:0007669"/>
    <property type="project" value="InterPro"/>
</dbReference>
<evidence type="ECO:0000256" key="2">
    <source>
        <dbReference type="ARBA" id="ARBA00022475"/>
    </source>
</evidence>
<dbReference type="PANTHER" id="PTHR43514">
    <property type="entry name" value="ABC TRANSPORTER I FAMILY MEMBER 10"/>
    <property type="match status" value="1"/>
</dbReference>
<protein>
    <submittedName>
        <fullName evidence="12">Molybdenum ABC transporter ATP-binding protein</fullName>
    </submittedName>
</protein>
<dbReference type="Pfam" id="PF00005">
    <property type="entry name" value="ABC_tran"/>
    <property type="match status" value="1"/>
</dbReference>
<dbReference type="GeneID" id="78361886"/>
<dbReference type="InterPro" id="IPR004606">
    <property type="entry name" value="Mop_domain"/>
</dbReference>
<keyword evidence="4" id="KW-0997">Cell inner membrane</keyword>
<feature type="domain" description="ABC transporter" evidence="10">
    <location>
        <begin position="4"/>
        <end position="238"/>
    </location>
</feature>
<keyword evidence="3 9" id="KW-0500">Molybdenum</keyword>
<dbReference type="GO" id="GO:0016887">
    <property type="term" value="F:ATP hydrolysis activity"/>
    <property type="evidence" value="ECO:0007669"/>
    <property type="project" value="InterPro"/>
</dbReference>
<dbReference type="Proteomes" id="UP000214610">
    <property type="component" value="Unassembled WGS sequence"/>
</dbReference>
<dbReference type="GO" id="GO:0016020">
    <property type="term" value="C:membrane"/>
    <property type="evidence" value="ECO:0007669"/>
    <property type="project" value="InterPro"/>
</dbReference>
<dbReference type="NCBIfam" id="TIGR02142">
    <property type="entry name" value="modC_ABC"/>
    <property type="match status" value="1"/>
</dbReference>
<dbReference type="InterPro" id="IPR003593">
    <property type="entry name" value="AAA+_ATPase"/>
</dbReference>
<evidence type="ECO:0000256" key="7">
    <source>
        <dbReference type="ARBA" id="ARBA00022967"/>
    </source>
</evidence>
<dbReference type="AlphaFoldDB" id="A0A227KPU3"/>
<dbReference type="SUPFAM" id="SSF50331">
    <property type="entry name" value="MOP-like"/>
    <property type="match status" value="1"/>
</dbReference>
<dbReference type="InterPro" id="IPR008995">
    <property type="entry name" value="Mo/tungstate-bd_C_term_dom"/>
</dbReference>
<evidence type="ECO:0000256" key="8">
    <source>
        <dbReference type="ARBA" id="ARBA00023136"/>
    </source>
</evidence>
<evidence type="ECO:0000313" key="12">
    <source>
        <dbReference type="EMBL" id="OXE50270.1"/>
    </source>
</evidence>
<dbReference type="InterPro" id="IPR005116">
    <property type="entry name" value="Transp-assoc_OB_typ1"/>
</dbReference>
<dbReference type="InterPro" id="IPR011868">
    <property type="entry name" value="ModC_ABC_ATP-bd"/>
</dbReference>
<evidence type="ECO:0000256" key="4">
    <source>
        <dbReference type="ARBA" id="ARBA00022519"/>
    </source>
</evidence>
<dbReference type="GO" id="GO:0005524">
    <property type="term" value="F:ATP binding"/>
    <property type="evidence" value="ECO:0007669"/>
    <property type="project" value="UniProtKB-KW"/>
</dbReference>
<dbReference type="SMART" id="SM00382">
    <property type="entry name" value="AAA"/>
    <property type="match status" value="1"/>
</dbReference>
<keyword evidence="8" id="KW-0472">Membrane</keyword>
<comment type="caution">
    <text evidence="12">The sequence shown here is derived from an EMBL/GenBank/DDBJ whole genome shotgun (WGS) entry which is preliminary data.</text>
</comment>
<keyword evidence="13" id="KW-1185">Reference proteome</keyword>
<evidence type="ECO:0000259" key="10">
    <source>
        <dbReference type="PROSITE" id="PS50893"/>
    </source>
</evidence>
<evidence type="ECO:0000256" key="1">
    <source>
        <dbReference type="ARBA" id="ARBA00022448"/>
    </source>
</evidence>
<dbReference type="Gene3D" id="3.40.50.300">
    <property type="entry name" value="P-loop containing nucleotide triphosphate hydrolases"/>
    <property type="match status" value="1"/>
</dbReference>
<keyword evidence="5" id="KW-0547">Nucleotide-binding</keyword>
<dbReference type="InterPro" id="IPR003439">
    <property type="entry name" value="ABC_transporter-like_ATP-bd"/>
</dbReference>
<sequence length="363" mass="40160">MESISTSEVNLFLERKGGFKLDCSVKFPTEGITVVFGESGSGKTTFLRCVAGLERAHGYVHVGNELWQDDKKNIFLPTWQRQLGYVFQESSLFPHLSALKNLEFAIKRSKSPNSKERMETAIELLGIRTLLNRMPSQLSGGERQRVAIARAVATDPHVMLFDEPLASLDFARKVEILPWLVKLKEELKIPMLYVTHSTNEVVKLADHIIVLEKGLLKASGSLQSVLSNVDLPVKLEGKLGVVLRGKVINKDARWNLLTVRIEKFDITVPDGGEGVGDSVSLQVLAKDVSIAAAKPESTSILNILPGIVTQIRQEDNHIDSLVQIDCNGQKFLSLVTNKSLNSLCLQEGSNVWVQFKSMSLSSQ</sequence>
<dbReference type="Pfam" id="PF03459">
    <property type="entry name" value="TOBE"/>
    <property type="match status" value="1"/>
</dbReference>
<keyword evidence="7" id="KW-1278">Translocase</keyword>
<keyword evidence="2" id="KW-1003">Cell membrane</keyword>
<dbReference type="PROSITE" id="PS50893">
    <property type="entry name" value="ABC_TRANSPORTER_2"/>
    <property type="match status" value="1"/>
</dbReference>
<dbReference type="InterPro" id="IPR050334">
    <property type="entry name" value="Molybdenum_import_ModC"/>
</dbReference>
<evidence type="ECO:0000313" key="13">
    <source>
        <dbReference type="Proteomes" id="UP000214610"/>
    </source>
</evidence>
<feature type="domain" description="Mop" evidence="11">
    <location>
        <begin position="297"/>
        <end position="363"/>
    </location>
</feature>
<evidence type="ECO:0000259" key="11">
    <source>
        <dbReference type="PROSITE" id="PS51866"/>
    </source>
</evidence>
<evidence type="ECO:0000256" key="3">
    <source>
        <dbReference type="ARBA" id="ARBA00022505"/>
    </source>
</evidence>
<dbReference type="InterPro" id="IPR027417">
    <property type="entry name" value="P-loop_NTPase"/>
</dbReference>
<dbReference type="RefSeq" id="WP_066593802.1">
    <property type="nucleotide sequence ID" value="NZ_CAJTBZ010000005.1"/>
</dbReference>
<dbReference type="GO" id="GO:0140359">
    <property type="term" value="F:ABC-type transporter activity"/>
    <property type="evidence" value="ECO:0007669"/>
    <property type="project" value="InterPro"/>
</dbReference>
<reference evidence="13" key="1">
    <citation type="submission" date="2017-05" db="EMBL/GenBank/DDBJ databases">
        <title>Improved OligoMM genomes.</title>
        <authorList>
            <person name="Garzetti D."/>
        </authorList>
    </citation>
    <scope>NUCLEOTIDE SEQUENCE [LARGE SCALE GENOMIC DNA]</scope>
    <source>
        <strain evidence="13">YL45</strain>
    </source>
</reference>
<dbReference type="EMBL" id="NHMP01000002">
    <property type="protein sequence ID" value="OXE50270.1"/>
    <property type="molecule type" value="Genomic_DNA"/>
</dbReference>
<proteinExistence type="predicted"/>
<evidence type="ECO:0000256" key="5">
    <source>
        <dbReference type="ARBA" id="ARBA00022741"/>
    </source>
</evidence>
<dbReference type="PANTHER" id="PTHR43514:SF10">
    <property type="entry name" value="MOLYBDENUM IMPORT ATP-BINDING PROTEIN MODC 2"/>
    <property type="match status" value="1"/>
</dbReference>